<reference evidence="1 2" key="1">
    <citation type="journal article" date="2023" name="Sci. Data">
        <title>Genome assembly of the Korean intertidal mud-creeper Batillaria attramentaria.</title>
        <authorList>
            <person name="Patra A.K."/>
            <person name="Ho P.T."/>
            <person name="Jun S."/>
            <person name="Lee S.J."/>
            <person name="Kim Y."/>
            <person name="Won Y.J."/>
        </authorList>
    </citation>
    <scope>NUCLEOTIDE SEQUENCE [LARGE SCALE GENOMIC DNA]</scope>
    <source>
        <strain evidence="1">Wonlab-2016</strain>
    </source>
</reference>
<dbReference type="AlphaFoldDB" id="A0ABD0KZ30"/>
<evidence type="ECO:0008006" key="3">
    <source>
        <dbReference type="Google" id="ProtNLM"/>
    </source>
</evidence>
<organism evidence="1 2">
    <name type="scientific">Batillaria attramentaria</name>
    <dbReference type="NCBI Taxonomy" id="370345"/>
    <lineage>
        <taxon>Eukaryota</taxon>
        <taxon>Metazoa</taxon>
        <taxon>Spiralia</taxon>
        <taxon>Lophotrochozoa</taxon>
        <taxon>Mollusca</taxon>
        <taxon>Gastropoda</taxon>
        <taxon>Caenogastropoda</taxon>
        <taxon>Sorbeoconcha</taxon>
        <taxon>Cerithioidea</taxon>
        <taxon>Batillariidae</taxon>
        <taxon>Batillaria</taxon>
    </lineage>
</organism>
<name>A0ABD0KZ30_9CAEN</name>
<accession>A0ABD0KZ30</accession>
<proteinExistence type="predicted"/>
<keyword evidence="2" id="KW-1185">Reference proteome</keyword>
<comment type="caution">
    <text evidence="1">The sequence shown here is derived from an EMBL/GenBank/DDBJ whole genome shotgun (WGS) entry which is preliminary data.</text>
</comment>
<evidence type="ECO:0000313" key="2">
    <source>
        <dbReference type="Proteomes" id="UP001519460"/>
    </source>
</evidence>
<dbReference type="EMBL" id="JACVVK020000103">
    <property type="protein sequence ID" value="KAK7492455.1"/>
    <property type="molecule type" value="Genomic_DNA"/>
</dbReference>
<dbReference type="Proteomes" id="UP001519460">
    <property type="component" value="Unassembled WGS sequence"/>
</dbReference>
<sequence length="148" mass="16066">MCTVETWNTECVSAVCAGTETLYVRCDPGAASLVGCRSVFHYKPYTEPCSSGCNCGVDWRIMRQREARPVACGAMKLPASGCRRRATSRENGESRDQSVCLHSSNSLVRDGTMCWLAPLLHGSSVTLYSQLGSQCSACSQNPMRVLSD</sequence>
<protein>
    <recommendedName>
        <fullName evidence="3">VWFD domain-containing protein</fullName>
    </recommendedName>
</protein>
<gene>
    <name evidence="1" type="ORF">BaRGS_00016328</name>
</gene>
<evidence type="ECO:0000313" key="1">
    <source>
        <dbReference type="EMBL" id="KAK7492455.1"/>
    </source>
</evidence>